<keyword evidence="1 2" id="KW-0238">DNA-binding</keyword>
<dbReference type="GO" id="GO:0005634">
    <property type="term" value="C:nucleus"/>
    <property type="evidence" value="ECO:0007669"/>
    <property type="project" value="UniProtKB-SubCell"/>
</dbReference>
<name>A0A5D3B0S2_9TREE</name>
<dbReference type="SUPFAM" id="SSF46689">
    <property type="entry name" value="Homeodomain-like"/>
    <property type="match status" value="1"/>
</dbReference>
<evidence type="ECO:0000256" key="2">
    <source>
        <dbReference type="RuleBase" id="RU000682"/>
    </source>
</evidence>
<feature type="compositionally biased region" description="Low complexity" evidence="3">
    <location>
        <begin position="44"/>
        <end position="61"/>
    </location>
</feature>
<feature type="compositionally biased region" description="Polar residues" evidence="3">
    <location>
        <begin position="297"/>
        <end position="306"/>
    </location>
</feature>
<organism evidence="5 6">
    <name type="scientific">Cryptococcus floricola</name>
    <dbReference type="NCBI Taxonomy" id="2591691"/>
    <lineage>
        <taxon>Eukaryota</taxon>
        <taxon>Fungi</taxon>
        <taxon>Dikarya</taxon>
        <taxon>Basidiomycota</taxon>
        <taxon>Agaricomycotina</taxon>
        <taxon>Tremellomycetes</taxon>
        <taxon>Tremellales</taxon>
        <taxon>Cryptococcaceae</taxon>
        <taxon>Cryptococcus</taxon>
    </lineage>
</organism>
<feature type="compositionally biased region" description="Low complexity" evidence="3">
    <location>
        <begin position="281"/>
        <end position="290"/>
    </location>
</feature>
<reference evidence="5 6" key="1">
    <citation type="submission" date="2017-05" db="EMBL/GenBank/DDBJ databases">
        <title>The Genome Sequence of Tsuchiyaea wingfieldii DSM 27421.</title>
        <authorList>
            <person name="Cuomo C."/>
            <person name="Passer A."/>
            <person name="Billmyre B."/>
            <person name="Heitman J."/>
        </authorList>
    </citation>
    <scope>NUCLEOTIDE SEQUENCE [LARGE SCALE GENOMIC DNA]</scope>
    <source>
        <strain evidence="5 6">DSM 27421</strain>
    </source>
</reference>
<comment type="subcellular location">
    <subcellularLocation>
        <location evidence="1 2">Nucleus</location>
    </subcellularLocation>
</comment>
<evidence type="ECO:0000313" key="5">
    <source>
        <dbReference type="EMBL" id="TYJ56722.1"/>
    </source>
</evidence>
<gene>
    <name evidence="5" type="ORF">B9479_002492</name>
</gene>
<dbReference type="CDD" id="cd00086">
    <property type="entry name" value="homeodomain"/>
    <property type="match status" value="1"/>
</dbReference>
<feature type="compositionally biased region" description="Low complexity" evidence="3">
    <location>
        <begin position="594"/>
        <end position="604"/>
    </location>
</feature>
<dbReference type="EMBL" id="NIDF01000020">
    <property type="protein sequence ID" value="TYJ56722.1"/>
    <property type="molecule type" value="Genomic_DNA"/>
</dbReference>
<dbReference type="InterPro" id="IPR001356">
    <property type="entry name" value="HD"/>
</dbReference>
<dbReference type="Gene3D" id="1.10.10.60">
    <property type="entry name" value="Homeodomain-like"/>
    <property type="match status" value="1"/>
</dbReference>
<evidence type="ECO:0000256" key="1">
    <source>
        <dbReference type="PROSITE-ProRule" id="PRU00108"/>
    </source>
</evidence>
<keyword evidence="1 2" id="KW-0539">Nucleus</keyword>
<sequence length="726" mass="77833">MPNGGRRLSPDSKNAHNASQSTPLSPISSQAQAAHTQWRESRTSSSQSHSSSSSAHYQHPSHQSHYHHSRPPSSSSSSGSAVGYESRYGPPHLAPPPLAPYVTPNRRFFAPPPAQEQWLGPDGRRLTSQDPRPAFPPLQRPPPEHILAASSSRLTPSIPPPVQPTSYSHPYPPPAPSSAEESAQRPVLPGGHALTPMHFSMLSTHDHNPLHPSSSTVVRAKGHMEVPGKESFPLVTGWQEPSSSRNKLPMRSRSRSSSSADSGSTSRGGSQRSFRDEGAQRTSRTSSTSSQVEEYRQTSGNTSQEGSVRAASVGVEHRRGKKKRTRALMTHAQQAGLMNLWKQASPTKFPTSGDREVLGQQIDLTTRQVQVWFQNQRQKGRKTLLVNGGVPDGEDPADYEDLQKSPRSRRLSVEKDERIFAWAGNSAGGSAWPVADGHATEAATPSYGAGYTYIPLATGEHQFRHVPANTKPFPVPPHTHPSAPLPPTSALSWSPSSQYPSVLEPPRSSSSLPNGDMAYAPAPLPSRSGFVDPNSASSSRGGYHSYEQYSRGYNVHPPVLGGHSPAYIHDSSRRRSISEDHHPSPSTLPPPPSSLSLAPFASGLGPPPPPILSAPITTPSLRQSNRQRADTRSSVQSVPSSCSATSTPASTSHLPPSLARIAIAGPVAGGDDLPSLLPGLVGGRKDEEVGSPRKRNASWTLPERRVKGRAQGEEEGSSSGVRKLLE</sequence>
<dbReference type="InterPro" id="IPR009057">
    <property type="entry name" value="Homeodomain-like_sf"/>
</dbReference>
<feature type="DNA-binding region" description="Homeobox" evidence="1">
    <location>
        <begin position="322"/>
        <end position="384"/>
    </location>
</feature>
<dbReference type="GO" id="GO:0000981">
    <property type="term" value="F:DNA-binding transcription factor activity, RNA polymerase II-specific"/>
    <property type="evidence" value="ECO:0007669"/>
    <property type="project" value="TreeGrafter"/>
</dbReference>
<dbReference type="Proteomes" id="UP000322245">
    <property type="component" value="Unassembled WGS sequence"/>
</dbReference>
<protein>
    <recommendedName>
        <fullName evidence="4">Homeobox domain-containing protein</fullName>
    </recommendedName>
</protein>
<evidence type="ECO:0000259" key="4">
    <source>
        <dbReference type="PROSITE" id="PS50071"/>
    </source>
</evidence>
<keyword evidence="6" id="KW-1185">Reference proteome</keyword>
<dbReference type="InterPro" id="IPR052631">
    <property type="entry name" value="Paired_homeobox_Bicoid"/>
</dbReference>
<keyword evidence="1 2" id="KW-0371">Homeobox</keyword>
<dbReference type="AlphaFoldDB" id="A0A5D3B0S2"/>
<dbReference type="PANTHER" id="PTHR46255:SF3">
    <property type="entry name" value="HOMEOBOX DOMAIN-CONTAINING PROTEIN"/>
    <property type="match status" value="1"/>
</dbReference>
<feature type="compositionally biased region" description="Low complexity" evidence="3">
    <location>
        <begin position="71"/>
        <end position="80"/>
    </location>
</feature>
<evidence type="ECO:0000313" key="6">
    <source>
        <dbReference type="Proteomes" id="UP000322245"/>
    </source>
</evidence>
<dbReference type="PROSITE" id="PS50071">
    <property type="entry name" value="HOMEOBOX_2"/>
    <property type="match status" value="1"/>
</dbReference>
<proteinExistence type="predicted"/>
<accession>A0A5D3B0S2</accession>
<feature type="region of interest" description="Disordered" evidence="3">
    <location>
        <begin position="386"/>
        <end position="409"/>
    </location>
</feature>
<feature type="region of interest" description="Disordered" evidence="3">
    <location>
        <begin position="1"/>
        <end position="325"/>
    </location>
</feature>
<evidence type="ECO:0000256" key="3">
    <source>
        <dbReference type="SAM" id="MobiDB-lite"/>
    </source>
</evidence>
<feature type="region of interest" description="Disordered" evidence="3">
    <location>
        <begin position="678"/>
        <end position="726"/>
    </location>
</feature>
<dbReference type="PANTHER" id="PTHR46255">
    <property type="entry name" value="SHORT STATURE HOMEOBOX"/>
    <property type="match status" value="1"/>
</dbReference>
<feature type="domain" description="Homeobox" evidence="4">
    <location>
        <begin position="320"/>
        <end position="383"/>
    </location>
</feature>
<dbReference type="SMART" id="SM00389">
    <property type="entry name" value="HOX"/>
    <property type="match status" value="1"/>
</dbReference>
<feature type="compositionally biased region" description="Low complexity" evidence="3">
    <location>
        <begin position="632"/>
        <end position="654"/>
    </location>
</feature>
<dbReference type="GO" id="GO:1990837">
    <property type="term" value="F:sequence-specific double-stranded DNA binding"/>
    <property type="evidence" value="ECO:0007669"/>
    <property type="project" value="TreeGrafter"/>
</dbReference>
<feature type="compositionally biased region" description="Low complexity" evidence="3">
    <location>
        <begin position="255"/>
        <end position="272"/>
    </location>
</feature>
<comment type="caution">
    <text evidence="5">The sequence shown here is derived from an EMBL/GenBank/DDBJ whole genome shotgun (WGS) entry which is preliminary data.</text>
</comment>
<feature type="compositionally biased region" description="Low complexity" evidence="3">
    <location>
        <begin position="488"/>
        <end position="497"/>
    </location>
</feature>
<feature type="compositionally biased region" description="Pro residues" evidence="3">
    <location>
        <begin position="473"/>
        <end position="487"/>
    </location>
</feature>
<feature type="region of interest" description="Disordered" evidence="3">
    <location>
        <begin position="466"/>
        <end position="654"/>
    </location>
</feature>
<feature type="compositionally biased region" description="Polar residues" evidence="3">
    <location>
        <begin position="15"/>
        <end position="35"/>
    </location>
</feature>
<dbReference type="Pfam" id="PF00046">
    <property type="entry name" value="Homeodomain"/>
    <property type="match status" value="1"/>
</dbReference>
<feature type="compositionally biased region" description="Basic and acidic residues" evidence="3">
    <location>
        <begin position="570"/>
        <end position="583"/>
    </location>
</feature>